<dbReference type="Proteomes" id="UP000020529">
    <property type="component" value="Unassembled WGS sequence"/>
</dbReference>
<dbReference type="PATRIC" id="fig|1339315.3.peg.1796"/>
<accession>A0A015SY99</accession>
<proteinExistence type="predicted"/>
<evidence type="ECO:0000256" key="1">
    <source>
        <dbReference type="SAM" id="MobiDB-lite"/>
    </source>
</evidence>
<organism evidence="2 3">
    <name type="scientific">Bacteroides fragilis str. 3988T(B)14</name>
    <dbReference type="NCBI Taxonomy" id="1339315"/>
    <lineage>
        <taxon>Bacteria</taxon>
        <taxon>Pseudomonadati</taxon>
        <taxon>Bacteroidota</taxon>
        <taxon>Bacteroidia</taxon>
        <taxon>Bacteroidales</taxon>
        <taxon>Bacteroidaceae</taxon>
        <taxon>Bacteroides</taxon>
    </lineage>
</organism>
<dbReference type="AlphaFoldDB" id="A0A015SY99"/>
<feature type="region of interest" description="Disordered" evidence="1">
    <location>
        <begin position="1"/>
        <end position="38"/>
    </location>
</feature>
<protein>
    <submittedName>
        <fullName evidence="2">Uncharacterized protein</fullName>
    </submittedName>
</protein>
<name>A0A015SY99_BACFG</name>
<comment type="caution">
    <text evidence="2">The sequence shown here is derived from an EMBL/GenBank/DDBJ whole genome shotgun (WGS) entry which is preliminary data.</text>
</comment>
<evidence type="ECO:0000313" key="2">
    <source>
        <dbReference type="EMBL" id="EXY75177.1"/>
    </source>
</evidence>
<gene>
    <name evidence="2" type="ORF">M124_0999</name>
</gene>
<sequence length="38" mass="4371">MQPSDEKNLVGSCSRSPDYKQVQRKKQSENKKLGNTFN</sequence>
<reference evidence="2 3" key="1">
    <citation type="submission" date="2014-02" db="EMBL/GenBank/DDBJ databases">
        <authorList>
            <person name="Sears C."/>
            <person name="Carroll K."/>
            <person name="Sack B.R."/>
            <person name="Qadri F."/>
            <person name="Myers L.L."/>
            <person name="Chung G.-T."/>
            <person name="Escheverria P."/>
            <person name="Fraser C.M."/>
            <person name="Sadzewicz L."/>
            <person name="Shefchek K.A."/>
            <person name="Tallon L."/>
            <person name="Das S.P."/>
            <person name="Daugherty S."/>
            <person name="Mongodin E.F."/>
        </authorList>
    </citation>
    <scope>NUCLEOTIDE SEQUENCE [LARGE SCALE GENOMIC DNA]</scope>
    <source>
        <strain evidence="3">3988T(B)14</strain>
    </source>
</reference>
<dbReference type="EMBL" id="JGCY01000246">
    <property type="protein sequence ID" value="EXY75177.1"/>
    <property type="molecule type" value="Genomic_DNA"/>
</dbReference>
<evidence type="ECO:0000313" key="3">
    <source>
        <dbReference type="Proteomes" id="UP000020529"/>
    </source>
</evidence>